<dbReference type="GeneID" id="78525653"/>
<dbReference type="AlphaFoldDB" id="A0A0C9N568"/>
<sequence length="131" mass="14395">MTATANDLLSAGAPGCDWKMTVFELAIFMCLYRAGQPRRVEDICKVIGGWFECVVDPPAAAAPIEHMLANRWLAEKGHGLCATEEGRRAARPLMSGMVRMLDHGTRLIDVALMMSVLRLSKGELDHGIRDL</sequence>
<evidence type="ECO:0000313" key="1">
    <source>
        <dbReference type="EMBL" id="GAN14674.1"/>
    </source>
</evidence>
<proteinExistence type="predicted"/>
<organism evidence="1 2">
    <name type="scientific">Sphingomonas paucimobilis NBRC 13935</name>
    <dbReference type="NCBI Taxonomy" id="1219050"/>
    <lineage>
        <taxon>Bacteria</taxon>
        <taxon>Pseudomonadati</taxon>
        <taxon>Pseudomonadota</taxon>
        <taxon>Alphaproteobacteria</taxon>
        <taxon>Sphingomonadales</taxon>
        <taxon>Sphingomonadaceae</taxon>
        <taxon>Sphingomonas</taxon>
    </lineage>
</organism>
<name>A0A0C9N568_SPHPI</name>
<dbReference type="Proteomes" id="UP000032025">
    <property type="component" value="Unassembled WGS sequence"/>
</dbReference>
<dbReference type="RefSeq" id="WP_231727521.1">
    <property type="nucleotide sequence ID" value="NZ_BBJS01000043.1"/>
</dbReference>
<dbReference type="EMBL" id="BBJS01000043">
    <property type="protein sequence ID" value="GAN14674.1"/>
    <property type="molecule type" value="Genomic_DNA"/>
</dbReference>
<accession>A0A0C9N568</accession>
<keyword evidence="2" id="KW-1185">Reference proteome</keyword>
<gene>
    <name evidence="1" type="ORF">SP6_43_01730</name>
</gene>
<protein>
    <submittedName>
        <fullName evidence="1">DNA, contig: SP643</fullName>
    </submittedName>
</protein>
<comment type="caution">
    <text evidence="1">The sequence shown here is derived from an EMBL/GenBank/DDBJ whole genome shotgun (WGS) entry which is preliminary data.</text>
</comment>
<evidence type="ECO:0000313" key="2">
    <source>
        <dbReference type="Proteomes" id="UP000032025"/>
    </source>
</evidence>
<reference evidence="1 2" key="1">
    <citation type="submission" date="2014-08" db="EMBL/GenBank/DDBJ databases">
        <title>Whole genome shotgun sequence of Sphingomonas paucimobilis NBRC 13935.</title>
        <authorList>
            <person name="Hosoyama A."/>
            <person name="Hashimoto M."/>
            <person name="Hosoyama Y."/>
            <person name="Noguchi M."/>
            <person name="Uohara A."/>
            <person name="Ohji S."/>
            <person name="Katano-Makiyama Y."/>
            <person name="Ichikawa N."/>
            <person name="Kimura A."/>
            <person name="Yamazoe A."/>
            <person name="Fujita N."/>
        </authorList>
    </citation>
    <scope>NUCLEOTIDE SEQUENCE [LARGE SCALE GENOMIC DNA]</scope>
    <source>
        <strain evidence="1 2">NBRC 13935</strain>
    </source>
</reference>